<sequence length="454" mass="50120">MAGRICIHSHCYQPDRTDPRTGAVDEQPSAAPFHDWNERITAECYAPNARVGNYARTSFNFGPTLLAWLEREAPETYAQVPAADRAGRARFGGHGPAIAQAWGHSILPLDSARDRRTQVRWGVKDFRHRFGRDPEGMWLPETAADTPTLEALAEAGIRFTIVAPHQVLAGPGAYRCPLPSGREIALIAYDGAIANELAFQDLLADADRFADRLLAAPGELLSVATDGETYGHHHRGGGQTLADCLDRLEARGARLTVPAEELALHPPTRETGIVERSSWSCVHGVERWRRACGCCTGMHPDRQQDWRGPLRAGVDWLRDVLATVYEERLAPLIADPWALRDDYIEAILNPAALDRLLARHARRPLDDQGRALAAGMLKMQYWCLLSFVSCGWFFDDISEPATVQVMRSAGQAIMLCRELAGLELEAGFTDILYNARSNIPELGTGADIYRKVVG</sequence>
<dbReference type="SUPFAM" id="SSF88713">
    <property type="entry name" value="Glycoside hydrolase/deacetylase"/>
    <property type="match status" value="1"/>
</dbReference>
<dbReference type="InterPro" id="IPR011330">
    <property type="entry name" value="Glyco_hydro/deAcase_b/a-brl"/>
</dbReference>
<dbReference type="AlphaFoldDB" id="A0A7V0T652"/>
<comment type="similarity">
    <text evidence="1">Belongs to the glycosyl hydrolase 57 family.</text>
</comment>
<dbReference type="Gene3D" id="3.20.110.20">
    <property type="match status" value="1"/>
</dbReference>
<dbReference type="Pfam" id="PF12055">
    <property type="entry name" value="DUF3536"/>
    <property type="match status" value="1"/>
</dbReference>
<accession>A0A7V0T652</accession>
<dbReference type="InterPro" id="IPR052046">
    <property type="entry name" value="GH57_Enzymes"/>
</dbReference>
<organism evidence="4">
    <name type="scientific">candidate division WOR-3 bacterium</name>
    <dbReference type="NCBI Taxonomy" id="2052148"/>
    <lineage>
        <taxon>Bacteria</taxon>
        <taxon>Bacteria division WOR-3</taxon>
    </lineage>
</organism>
<protein>
    <submittedName>
        <fullName evidence="4">DUF3536 domain-containing protein</fullName>
    </submittedName>
</protein>
<dbReference type="GO" id="GO:0003824">
    <property type="term" value="F:catalytic activity"/>
    <property type="evidence" value="ECO:0007669"/>
    <property type="project" value="InterPro"/>
</dbReference>
<dbReference type="CDD" id="cd10797">
    <property type="entry name" value="GH57N_APU_like_1"/>
    <property type="match status" value="1"/>
</dbReference>
<gene>
    <name evidence="4" type="ORF">ENN51_05150</name>
</gene>
<dbReference type="InterPro" id="IPR004300">
    <property type="entry name" value="Glyco_hydro_57_N"/>
</dbReference>
<comment type="caution">
    <text evidence="4">The sequence shown here is derived from an EMBL/GenBank/DDBJ whole genome shotgun (WGS) entry which is preliminary data.</text>
</comment>
<evidence type="ECO:0000256" key="1">
    <source>
        <dbReference type="ARBA" id="ARBA00006821"/>
    </source>
</evidence>
<dbReference type="GO" id="GO:0005975">
    <property type="term" value="P:carbohydrate metabolic process"/>
    <property type="evidence" value="ECO:0007669"/>
    <property type="project" value="InterPro"/>
</dbReference>
<dbReference type="InterPro" id="IPR021923">
    <property type="entry name" value="DUF3536"/>
</dbReference>
<dbReference type="Proteomes" id="UP000885672">
    <property type="component" value="Unassembled WGS sequence"/>
</dbReference>
<dbReference type="Pfam" id="PF03065">
    <property type="entry name" value="Glyco_hydro_57"/>
    <property type="match status" value="1"/>
</dbReference>
<dbReference type="PANTHER" id="PTHR36306:SF3">
    <property type="entry name" value="GLYCOSIDE HYDROLASE FAMILY 57"/>
    <property type="match status" value="1"/>
</dbReference>
<name>A0A7V0T652_UNCW3</name>
<feature type="domain" description="Glycoside hydrolase family 57 N-terminal" evidence="3">
    <location>
        <begin position="98"/>
        <end position="268"/>
    </location>
</feature>
<proteinExistence type="inferred from homology"/>
<evidence type="ECO:0000259" key="3">
    <source>
        <dbReference type="Pfam" id="PF03065"/>
    </source>
</evidence>
<keyword evidence="2" id="KW-0119">Carbohydrate metabolism</keyword>
<dbReference type="PANTHER" id="PTHR36306">
    <property type="entry name" value="ALPHA-AMYLASE-RELATED-RELATED"/>
    <property type="match status" value="1"/>
</dbReference>
<evidence type="ECO:0000313" key="4">
    <source>
        <dbReference type="EMBL" id="HDQ99656.1"/>
    </source>
</evidence>
<dbReference type="EMBL" id="DSBX01000199">
    <property type="protein sequence ID" value="HDQ99656.1"/>
    <property type="molecule type" value="Genomic_DNA"/>
</dbReference>
<evidence type="ECO:0000256" key="2">
    <source>
        <dbReference type="ARBA" id="ARBA00023277"/>
    </source>
</evidence>
<reference evidence="4" key="1">
    <citation type="journal article" date="2020" name="mSystems">
        <title>Genome- and Community-Level Interaction Insights into Carbon Utilization and Element Cycling Functions of Hydrothermarchaeota in Hydrothermal Sediment.</title>
        <authorList>
            <person name="Zhou Z."/>
            <person name="Liu Y."/>
            <person name="Xu W."/>
            <person name="Pan J."/>
            <person name="Luo Z.H."/>
            <person name="Li M."/>
        </authorList>
    </citation>
    <scope>NUCLEOTIDE SEQUENCE [LARGE SCALE GENOMIC DNA]</scope>
    <source>
        <strain evidence="4">SpSt-1182</strain>
    </source>
</reference>